<dbReference type="InParanoid" id="A0A5J5F1P0"/>
<accession>A0A5J5F1P0</accession>
<feature type="transmembrane region" description="Helical" evidence="1">
    <location>
        <begin position="32"/>
        <end position="54"/>
    </location>
</feature>
<gene>
    <name evidence="2" type="ORF">FN846DRAFT_941770</name>
</gene>
<reference evidence="2 3" key="1">
    <citation type="submission" date="2019-09" db="EMBL/GenBank/DDBJ databases">
        <title>Draft genome of the ectomycorrhizal ascomycete Sphaerosporella brunnea.</title>
        <authorList>
            <consortium name="DOE Joint Genome Institute"/>
            <person name="Benucci G.M."/>
            <person name="Marozzi G."/>
            <person name="Antonielli L."/>
            <person name="Sanchez S."/>
            <person name="Marco P."/>
            <person name="Wang X."/>
            <person name="Falini L.B."/>
            <person name="Barry K."/>
            <person name="Haridas S."/>
            <person name="Lipzen A."/>
            <person name="Labutti K."/>
            <person name="Grigoriev I.V."/>
            <person name="Murat C."/>
            <person name="Martin F."/>
            <person name="Albertini E."/>
            <person name="Donnini D."/>
            <person name="Bonito G."/>
        </authorList>
    </citation>
    <scope>NUCLEOTIDE SEQUENCE [LARGE SCALE GENOMIC DNA]</scope>
    <source>
        <strain evidence="2 3">Sb_GMNB300</strain>
    </source>
</reference>
<name>A0A5J5F1P0_9PEZI</name>
<evidence type="ECO:0000313" key="3">
    <source>
        <dbReference type="Proteomes" id="UP000326924"/>
    </source>
</evidence>
<comment type="caution">
    <text evidence="2">The sequence shown here is derived from an EMBL/GenBank/DDBJ whole genome shotgun (WGS) entry which is preliminary data.</text>
</comment>
<keyword evidence="1" id="KW-0472">Membrane</keyword>
<dbReference type="AlphaFoldDB" id="A0A5J5F1P0"/>
<feature type="transmembrane region" description="Helical" evidence="1">
    <location>
        <begin position="7"/>
        <end position="26"/>
    </location>
</feature>
<dbReference type="EMBL" id="VXIS01000055">
    <property type="protein sequence ID" value="KAA8909667.1"/>
    <property type="molecule type" value="Genomic_DNA"/>
</dbReference>
<keyword evidence="3" id="KW-1185">Reference proteome</keyword>
<sequence length="58" mass="6817">MRFFMRFFPSCYFVACFVVSILSVPLELERRFVAIIHSFLVLWQLLDATLAVALRSDM</sequence>
<organism evidence="2 3">
    <name type="scientific">Sphaerosporella brunnea</name>
    <dbReference type="NCBI Taxonomy" id="1250544"/>
    <lineage>
        <taxon>Eukaryota</taxon>
        <taxon>Fungi</taxon>
        <taxon>Dikarya</taxon>
        <taxon>Ascomycota</taxon>
        <taxon>Pezizomycotina</taxon>
        <taxon>Pezizomycetes</taxon>
        <taxon>Pezizales</taxon>
        <taxon>Pyronemataceae</taxon>
        <taxon>Sphaerosporella</taxon>
    </lineage>
</organism>
<keyword evidence="1" id="KW-0812">Transmembrane</keyword>
<protein>
    <submittedName>
        <fullName evidence="2">Uncharacterized protein</fullName>
    </submittedName>
</protein>
<keyword evidence="1" id="KW-1133">Transmembrane helix</keyword>
<evidence type="ECO:0000256" key="1">
    <source>
        <dbReference type="SAM" id="Phobius"/>
    </source>
</evidence>
<dbReference type="Proteomes" id="UP000326924">
    <property type="component" value="Unassembled WGS sequence"/>
</dbReference>
<evidence type="ECO:0000313" key="2">
    <source>
        <dbReference type="EMBL" id="KAA8909667.1"/>
    </source>
</evidence>
<proteinExistence type="predicted"/>